<name>W2P6B8_PHYNI</name>
<dbReference type="Proteomes" id="UP000054532">
    <property type="component" value="Unassembled WGS sequence"/>
</dbReference>
<reference evidence="1" key="1">
    <citation type="submission" date="2013-11" db="EMBL/GenBank/DDBJ databases">
        <title>The Genome Sequence of Phytophthora parasitica IAC_01/95.</title>
        <authorList>
            <consortium name="The Broad Institute Genomics Platform"/>
            <person name="Russ C."/>
            <person name="Tyler B."/>
            <person name="Panabieres F."/>
            <person name="Shan W."/>
            <person name="Tripathy S."/>
            <person name="Grunwald N."/>
            <person name="Machado M."/>
            <person name="Johnson C.S."/>
            <person name="Arredondo F."/>
            <person name="Hong C."/>
            <person name="Coffey M."/>
            <person name="Young S.K."/>
            <person name="Zeng Q."/>
            <person name="Gargeya S."/>
            <person name="Fitzgerald M."/>
            <person name="Abouelleil A."/>
            <person name="Alvarado L."/>
            <person name="Chapman S.B."/>
            <person name="Gainer-Dewar J."/>
            <person name="Goldberg J."/>
            <person name="Griggs A."/>
            <person name="Gujja S."/>
            <person name="Hansen M."/>
            <person name="Howarth C."/>
            <person name="Imamovic A."/>
            <person name="Ireland A."/>
            <person name="Larimer J."/>
            <person name="McCowan C."/>
            <person name="Murphy C."/>
            <person name="Pearson M."/>
            <person name="Poon T.W."/>
            <person name="Priest M."/>
            <person name="Roberts A."/>
            <person name="Saif S."/>
            <person name="Shea T."/>
            <person name="Sykes S."/>
            <person name="Wortman J."/>
            <person name="Nusbaum C."/>
            <person name="Birren B."/>
        </authorList>
    </citation>
    <scope>NUCLEOTIDE SEQUENCE [LARGE SCALE GENOMIC DNA]</scope>
    <source>
        <strain evidence="1">IAC_01/95</strain>
    </source>
</reference>
<proteinExistence type="predicted"/>
<dbReference type="AlphaFoldDB" id="W2P6B8"/>
<organism evidence="1">
    <name type="scientific">Phytophthora nicotianae</name>
    <name type="common">Potato buckeye rot agent</name>
    <name type="synonym">Phytophthora parasitica</name>
    <dbReference type="NCBI Taxonomy" id="4792"/>
    <lineage>
        <taxon>Eukaryota</taxon>
        <taxon>Sar</taxon>
        <taxon>Stramenopiles</taxon>
        <taxon>Oomycota</taxon>
        <taxon>Peronosporomycetes</taxon>
        <taxon>Peronosporales</taxon>
        <taxon>Peronosporaceae</taxon>
        <taxon>Phytophthora</taxon>
    </lineage>
</organism>
<protein>
    <submittedName>
        <fullName evidence="1">Uncharacterized protein</fullName>
    </submittedName>
</protein>
<gene>
    <name evidence="1" type="ORF">L914_00668</name>
</gene>
<dbReference type="EMBL" id="KI690541">
    <property type="protein sequence ID" value="ETM56346.1"/>
    <property type="molecule type" value="Genomic_DNA"/>
</dbReference>
<sequence>MVGQQTTLLSFSDNKVQMLGTARLNLIYDWDRLTVGEAVQLPEESDRGCWELVAAVEPVPEWKQH</sequence>
<evidence type="ECO:0000313" key="1">
    <source>
        <dbReference type="EMBL" id="ETM56346.1"/>
    </source>
</evidence>
<accession>W2P6B8</accession>